<dbReference type="Gene3D" id="3.40.50.720">
    <property type="entry name" value="NAD(P)-binding Rossmann-like Domain"/>
    <property type="match status" value="1"/>
</dbReference>
<evidence type="ECO:0000313" key="2">
    <source>
        <dbReference type="Proteomes" id="UP000593560"/>
    </source>
</evidence>
<dbReference type="Proteomes" id="UP000593560">
    <property type="component" value="Unassembled WGS sequence"/>
</dbReference>
<comment type="caution">
    <text evidence="1">The sequence shown here is derived from an EMBL/GenBank/DDBJ whole genome shotgun (WGS) entry which is preliminary data.</text>
</comment>
<evidence type="ECO:0000313" key="1">
    <source>
        <dbReference type="EMBL" id="MBA0791882.1"/>
    </source>
</evidence>
<protein>
    <submittedName>
        <fullName evidence="1">Uncharacterized protein</fullName>
    </submittedName>
</protein>
<proteinExistence type="predicted"/>
<keyword evidence="2" id="KW-1185">Reference proteome</keyword>
<organism evidence="1 2">
    <name type="scientific">Gossypium harknessii</name>
    <dbReference type="NCBI Taxonomy" id="34285"/>
    <lineage>
        <taxon>Eukaryota</taxon>
        <taxon>Viridiplantae</taxon>
        <taxon>Streptophyta</taxon>
        <taxon>Embryophyta</taxon>
        <taxon>Tracheophyta</taxon>
        <taxon>Spermatophyta</taxon>
        <taxon>Magnoliopsida</taxon>
        <taxon>eudicotyledons</taxon>
        <taxon>Gunneridae</taxon>
        <taxon>Pentapetalae</taxon>
        <taxon>rosids</taxon>
        <taxon>malvids</taxon>
        <taxon>Malvales</taxon>
        <taxon>Malvaceae</taxon>
        <taxon>Malvoideae</taxon>
        <taxon>Gossypium</taxon>
    </lineage>
</organism>
<sequence>MLVMAYGRSYGLPVITTRGNNVYGERLYQFTVMVLM</sequence>
<dbReference type="EMBL" id="JABFAD010000002">
    <property type="protein sequence ID" value="MBA0791882.1"/>
    <property type="molecule type" value="Genomic_DNA"/>
</dbReference>
<name>A0A7J9G2V7_9ROSI</name>
<gene>
    <name evidence="1" type="ORF">Gohar_016426</name>
</gene>
<dbReference type="AlphaFoldDB" id="A0A7J9G2V7"/>
<reference evidence="1 2" key="1">
    <citation type="journal article" date="2019" name="Genome Biol. Evol.">
        <title>Insights into the evolution of the New World diploid cottons (Gossypium, subgenus Houzingenia) based on genome sequencing.</title>
        <authorList>
            <person name="Grover C.E."/>
            <person name="Arick M.A. 2nd"/>
            <person name="Thrash A."/>
            <person name="Conover J.L."/>
            <person name="Sanders W.S."/>
            <person name="Peterson D.G."/>
            <person name="Frelichowski J.E."/>
            <person name="Scheffler J.A."/>
            <person name="Scheffler B.E."/>
            <person name="Wendel J.F."/>
        </authorList>
    </citation>
    <scope>NUCLEOTIDE SEQUENCE [LARGE SCALE GENOMIC DNA]</scope>
    <source>
        <strain evidence="1">0</strain>
        <tissue evidence="1">Leaf</tissue>
    </source>
</reference>
<accession>A0A7J9G2V7</accession>
<dbReference type="OrthoDB" id="16464at2759"/>